<dbReference type="EMBL" id="JBEZNA010000113">
    <property type="protein sequence ID" value="MEU9581326.1"/>
    <property type="molecule type" value="Genomic_DNA"/>
</dbReference>
<organism evidence="2 3">
    <name type="scientific">Streptomyces chilikensis</name>
    <dbReference type="NCBI Taxonomy" id="1194079"/>
    <lineage>
        <taxon>Bacteria</taxon>
        <taxon>Bacillati</taxon>
        <taxon>Actinomycetota</taxon>
        <taxon>Actinomycetes</taxon>
        <taxon>Kitasatosporales</taxon>
        <taxon>Streptomycetaceae</taxon>
        <taxon>Streptomyces</taxon>
    </lineage>
</organism>
<evidence type="ECO:0000313" key="2">
    <source>
        <dbReference type="EMBL" id="MEU9581326.1"/>
    </source>
</evidence>
<feature type="compositionally biased region" description="Low complexity" evidence="1">
    <location>
        <begin position="23"/>
        <end position="47"/>
    </location>
</feature>
<protein>
    <recommendedName>
        <fullName evidence="4">Secreted protein</fullName>
    </recommendedName>
</protein>
<keyword evidence="3" id="KW-1185">Reference proteome</keyword>
<evidence type="ECO:0000313" key="3">
    <source>
        <dbReference type="Proteomes" id="UP001551584"/>
    </source>
</evidence>
<proteinExistence type="predicted"/>
<feature type="compositionally biased region" description="Basic and acidic residues" evidence="1">
    <location>
        <begin position="48"/>
        <end position="72"/>
    </location>
</feature>
<evidence type="ECO:0008006" key="4">
    <source>
        <dbReference type="Google" id="ProtNLM"/>
    </source>
</evidence>
<evidence type="ECO:0000256" key="1">
    <source>
        <dbReference type="SAM" id="MobiDB-lite"/>
    </source>
</evidence>
<comment type="caution">
    <text evidence="2">The sequence shown here is derived from an EMBL/GenBank/DDBJ whole genome shotgun (WGS) entry which is preliminary data.</text>
</comment>
<name>A0ABV3EYZ4_9ACTN</name>
<gene>
    <name evidence="2" type="ORF">AB0D95_29335</name>
</gene>
<feature type="region of interest" description="Disordered" evidence="1">
    <location>
        <begin position="18"/>
        <end position="72"/>
    </location>
</feature>
<dbReference type="Proteomes" id="UP001551584">
    <property type="component" value="Unassembled WGS sequence"/>
</dbReference>
<accession>A0ABV3EYZ4</accession>
<sequence>MALGVVLALGFGASQVFKEDDGTTSAPSPSSSSSSSSSAEASQSSGDQESRRWKKGDCGGPDPEKGSDSYRMFDCDAPGATFKALEIMDGSFMPESVQCPAGTDLIIEVSITYGGSDSGGIPSETVCGRNLSDDHPGDAGAGGGQLVEGDCVDSRAQEIACSGAGAADHKVLGLVKKKSECPAGTTEPMELLFALGRPYDVICGGEV</sequence>
<reference evidence="2 3" key="1">
    <citation type="submission" date="2024-06" db="EMBL/GenBank/DDBJ databases">
        <title>The Natural Products Discovery Center: Release of the First 8490 Sequenced Strains for Exploring Actinobacteria Biosynthetic Diversity.</title>
        <authorList>
            <person name="Kalkreuter E."/>
            <person name="Kautsar S.A."/>
            <person name="Yang D."/>
            <person name="Bader C.D."/>
            <person name="Teijaro C.N."/>
            <person name="Fluegel L."/>
            <person name="Davis C.M."/>
            <person name="Simpson J.R."/>
            <person name="Lauterbach L."/>
            <person name="Steele A.D."/>
            <person name="Gui C."/>
            <person name="Meng S."/>
            <person name="Li G."/>
            <person name="Viehrig K."/>
            <person name="Ye F."/>
            <person name="Su P."/>
            <person name="Kiefer A.F."/>
            <person name="Nichols A."/>
            <person name="Cepeda A.J."/>
            <person name="Yan W."/>
            <person name="Fan B."/>
            <person name="Jiang Y."/>
            <person name="Adhikari A."/>
            <person name="Zheng C.-J."/>
            <person name="Schuster L."/>
            <person name="Cowan T.M."/>
            <person name="Smanski M.J."/>
            <person name="Chevrette M.G."/>
            <person name="De Carvalho L.P.S."/>
            <person name="Shen B."/>
        </authorList>
    </citation>
    <scope>NUCLEOTIDE SEQUENCE [LARGE SCALE GENOMIC DNA]</scope>
    <source>
        <strain evidence="2 3">NPDC048117</strain>
    </source>
</reference>